<sequence length="334" mass="36828">MGIVGSNSAGLTDGFGRAIRYLRVGVTDRCDLRCTYCMPKGFKGFEEPEHWLTFEEIERVVGAFAKLGVSRVRLTGGEPLLRRNIADLAQRLGALTGIDDLSMTTNGTTLAKHAQALRHAGVRRLNISLDSLSKACVTEITGREDAFDRVMQGLEAAQAAGFAPIKINMVVMSGVNDAEIADMVKFCLQRGFVLRLIETMPVGETARQIGSMPLTQILEDLKQRFVLVPEIMPMGGGPARYWRQAHGHGQIGVITPISQHFCETCNRVRLDVSGTLYLCLGQDDTLELRPLLRAGISDTELSEVIKDAVLKKPWRHEFNDKPEKIVRFMSQTGG</sequence>
<keyword evidence="6 12" id="KW-0408">Iron</keyword>
<reference evidence="14 15" key="1">
    <citation type="submission" date="2020-11" db="EMBL/GenBank/DDBJ databases">
        <title>Algicoccus daihaiensis sp.nov., isolated from Daihai Lake in Inner Mongolia.</title>
        <authorList>
            <person name="Kai J."/>
        </authorList>
    </citation>
    <scope>NUCLEOTIDE SEQUENCE [LARGE SCALE GENOMIC DNA]</scope>
    <source>
        <strain evidence="15">f23</strain>
    </source>
</reference>
<dbReference type="InterPro" id="IPR040064">
    <property type="entry name" value="MoaA-like"/>
</dbReference>
<evidence type="ECO:0000259" key="13">
    <source>
        <dbReference type="PROSITE" id="PS51918"/>
    </source>
</evidence>
<proteinExistence type="inferred from homology"/>
<feature type="binding site" evidence="12">
    <location>
        <position position="30"/>
    </location>
    <ligand>
        <name>[4Fe-4S] cluster</name>
        <dbReference type="ChEBI" id="CHEBI:49883"/>
        <label>1</label>
        <note>4Fe-4S-S-AdoMet</note>
    </ligand>
</feature>
<comment type="catalytic activity">
    <reaction evidence="11 12">
        <text>GTP + AH2 + S-adenosyl-L-methionine = (8S)-3',8-cyclo-7,8-dihydroguanosine 5'-triphosphate + 5'-deoxyadenosine + L-methionine + A + H(+)</text>
        <dbReference type="Rhea" id="RHEA:49576"/>
        <dbReference type="ChEBI" id="CHEBI:13193"/>
        <dbReference type="ChEBI" id="CHEBI:15378"/>
        <dbReference type="ChEBI" id="CHEBI:17319"/>
        <dbReference type="ChEBI" id="CHEBI:17499"/>
        <dbReference type="ChEBI" id="CHEBI:37565"/>
        <dbReference type="ChEBI" id="CHEBI:57844"/>
        <dbReference type="ChEBI" id="CHEBI:59789"/>
        <dbReference type="ChEBI" id="CHEBI:131766"/>
        <dbReference type="EC" id="4.1.99.22"/>
    </reaction>
</comment>
<keyword evidence="15" id="KW-1185">Reference proteome</keyword>
<feature type="binding site" evidence="12">
    <location>
        <position position="37"/>
    </location>
    <ligand>
        <name>[4Fe-4S] cluster</name>
        <dbReference type="ChEBI" id="CHEBI:49883"/>
        <label>1</label>
        <note>4Fe-4S-S-AdoMet</note>
    </ligand>
</feature>
<evidence type="ECO:0000256" key="2">
    <source>
        <dbReference type="ARBA" id="ARBA00022485"/>
    </source>
</evidence>
<evidence type="ECO:0000256" key="5">
    <source>
        <dbReference type="ARBA" id="ARBA00022741"/>
    </source>
</evidence>
<feature type="binding site" evidence="12">
    <location>
        <position position="200"/>
    </location>
    <ligand>
        <name>S-adenosyl-L-methionine</name>
        <dbReference type="ChEBI" id="CHEBI:59789"/>
    </ligand>
</feature>
<dbReference type="SFLD" id="SFLDG01383">
    <property type="entry name" value="cyclic_pyranopterin_phosphate"/>
    <property type="match status" value="1"/>
</dbReference>
<feature type="binding site" evidence="12">
    <location>
        <position position="279"/>
    </location>
    <ligand>
        <name>[4Fe-4S] cluster</name>
        <dbReference type="ChEBI" id="CHEBI:49883"/>
        <label>2</label>
        <note>4Fe-4S-substrate</note>
    </ligand>
</feature>
<evidence type="ECO:0000256" key="9">
    <source>
        <dbReference type="ARBA" id="ARBA00023150"/>
    </source>
</evidence>
<comment type="subunit">
    <text evidence="12">Monomer and homodimer.</text>
</comment>
<dbReference type="InterPro" id="IPR006638">
    <property type="entry name" value="Elp3/MiaA/NifB-like_rSAM"/>
</dbReference>
<keyword evidence="10 12" id="KW-0456">Lyase</keyword>
<evidence type="ECO:0000256" key="8">
    <source>
        <dbReference type="ARBA" id="ARBA00023134"/>
    </source>
</evidence>
<dbReference type="HAMAP" id="MF_01225_B">
    <property type="entry name" value="MoaA_B"/>
    <property type="match status" value="1"/>
</dbReference>
<dbReference type="CDD" id="cd01335">
    <property type="entry name" value="Radical_SAM"/>
    <property type="match status" value="1"/>
</dbReference>
<dbReference type="InterPro" id="IPR007197">
    <property type="entry name" value="rSAM"/>
</dbReference>
<dbReference type="SMART" id="SM00729">
    <property type="entry name" value="Elp3"/>
    <property type="match status" value="1"/>
</dbReference>
<dbReference type="CDD" id="cd21117">
    <property type="entry name" value="Twitch_MoaA"/>
    <property type="match status" value="1"/>
</dbReference>
<feature type="binding site" evidence="12">
    <location>
        <begin position="267"/>
        <end position="269"/>
    </location>
    <ligand>
        <name>GTP</name>
        <dbReference type="ChEBI" id="CHEBI:37565"/>
    </ligand>
</feature>
<feature type="binding site" evidence="12">
    <location>
        <position position="262"/>
    </location>
    <ligand>
        <name>[4Fe-4S] cluster</name>
        <dbReference type="ChEBI" id="CHEBI:49883"/>
        <label>2</label>
        <note>4Fe-4S-substrate</note>
    </ligand>
</feature>
<dbReference type="NCBIfam" id="TIGR02666">
    <property type="entry name" value="moaA"/>
    <property type="match status" value="1"/>
</dbReference>
<accession>A0ABY4AQ89</accession>
<dbReference type="Proteomes" id="UP000831607">
    <property type="component" value="Chromosome"/>
</dbReference>
<organism evidence="14 15">
    <name type="scientific">Orrella daihaiensis</name>
    <dbReference type="NCBI Taxonomy" id="2782176"/>
    <lineage>
        <taxon>Bacteria</taxon>
        <taxon>Pseudomonadati</taxon>
        <taxon>Pseudomonadota</taxon>
        <taxon>Betaproteobacteria</taxon>
        <taxon>Burkholderiales</taxon>
        <taxon>Alcaligenaceae</taxon>
        <taxon>Orrella</taxon>
    </lineage>
</organism>
<feature type="binding site" evidence="12">
    <location>
        <position position="36"/>
    </location>
    <ligand>
        <name>S-adenosyl-L-methionine</name>
        <dbReference type="ChEBI" id="CHEBI:59789"/>
    </ligand>
</feature>
<evidence type="ECO:0000256" key="6">
    <source>
        <dbReference type="ARBA" id="ARBA00023004"/>
    </source>
</evidence>
<evidence type="ECO:0000313" key="15">
    <source>
        <dbReference type="Proteomes" id="UP000831607"/>
    </source>
</evidence>
<dbReference type="InterPro" id="IPR000385">
    <property type="entry name" value="MoaA_NifB_PqqE_Fe-S-bd_CS"/>
</dbReference>
<feature type="binding site" evidence="12">
    <location>
        <position position="77"/>
    </location>
    <ligand>
        <name>S-adenosyl-L-methionine</name>
        <dbReference type="ChEBI" id="CHEBI:59789"/>
    </ligand>
</feature>
<evidence type="ECO:0000313" key="14">
    <source>
        <dbReference type="EMBL" id="UOD51545.1"/>
    </source>
</evidence>
<dbReference type="NCBIfam" id="NF001199">
    <property type="entry name" value="PRK00164.2-1"/>
    <property type="match status" value="1"/>
</dbReference>
<dbReference type="InterPro" id="IPR013785">
    <property type="entry name" value="Aldolase_TIM"/>
</dbReference>
<dbReference type="SFLD" id="SFLDS00029">
    <property type="entry name" value="Radical_SAM"/>
    <property type="match status" value="1"/>
</dbReference>
<evidence type="ECO:0000256" key="1">
    <source>
        <dbReference type="ARBA" id="ARBA00012167"/>
    </source>
</evidence>
<evidence type="ECO:0000256" key="12">
    <source>
        <dbReference type="HAMAP-Rule" id="MF_01225"/>
    </source>
</evidence>
<dbReference type="PANTHER" id="PTHR22960">
    <property type="entry name" value="MOLYBDOPTERIN COFACTOR SYNTHESIS PROTEIN A"/>
    <property type="match status" value="1"/>
</dbReference>
<dbReference type="PANTHER" id="PTHR22960:SF0">
    <property type="entry name" value="MOLYBDENUM COFACTOR BIOSYNTHESIS PROTEIN 1"/>
    <property type="match status" value="1"/>
</dbReference>
<feature type="binding site" evidence="12">
    <location>
        <position position="166"/>
    </location>
    <ligand>
        <name>GTP</name>
        <dbReference type="ChEBI" id="CHEBI:37565"/>
    </ligand>
</feature>
<dbReference type="SFLD" id="SFLDG01386">
    <property type="entry name" value="main_SPASM_domain-containing"/>
    <property type="match status" value="1"/>
</dbReference>
<name>A0ABY4AQ89_9BURK</name>
<feature type="binding site" evidence="12">
    <location>
        <position position="265"/>
    </location>
    <ligand>
        <name>[4Fe-4S] cluster</name>
        <dbReference type="ChEBI" id="CHEBI:49883"/>
        <label>2</label>
        <note>4Fe-4S-substrate</note>
    </ligand>
</feature>
<gene>
    <name evidence="12 14" type="primary">moaA</name>
    <name evidence="14" type="ORF">DHf2319_03440</name>
</gene>
<keyword evidence="5 12" id="KW-0547">Nucleotide-binding</keyword>
<evidence type="ECO:0000256" key="4">
    <source>
        <dbReference type="ARBA" id="ARBA00022723"/>
    </source>
</evidence>
<feature type="binding site" evidence="12">
    <location>
        <position position="73"/>
    </location>
    <ligand>
        <name>GTP</name>
        <dbReference type="ChEBI" id="CHEBI:37565"/>
    </ligand>
</feature>
<dbReference type="InterPro" id="IPR013483">
    <property type="entry name" value="MoaA"/>
</dbReference>
<feature type="binding site" evidence="12">
    <location>
        <position position="128"/>
    </location>
    <ligand>
        <name>S-adenosyl-L-methionine</name>
        <dbReference type="ChEBI" id="CHEBI:59789"/>
    </ligand>
</feature>
<keyword evidence="7 12" id="KW-0411">Iron-sulfur</keyword>
<keyword evidence="8 12" id="KW-0342">GTP-binding</keyword>
<comment type="function">
    <text evidence="12">Catalyzes the cyclization of GTP to (8S)-3',8-cyclo-7,8-dihydroguanosine 5'-triphosphate.</text>
</comment>
<dbReference type="Gene3D" id="3.20.20.70">
    <property type="entry name" value="Aldolase class I"/>
    <property type="match status" value="1"/>
</dbReference>
<dbReference type="InterPro" id="IPR010505">
    <property type="entry name" value="MoaA_twitch"/>
</dbReference>
<dbReference type="SFLD" id="SFLDG01067">
    <property type="entry name" value="SPASM/twitch_domain_containing"/>
    <property type="match status" value="1"/>
</dbReference>
<dbReference type="InterPro" id="IPR058240">
    <property type="entry name" value="rSAM_sf"/>
</dbReference>
<dbReference type="PROSITE" id="PS51918">
    <property type="entry name" value="RADICAL_SAM"/>
    <property type="match status" value="1"/>
</dbReference>
<feature type="binding site" evidence="12">
    <location>
        <position position="34"/>
    </location>
    <ligand>
        <name>[4Fe-4S] cluster</name>
        <dbReference type="ChEBI" id="CHEBI:49883"/>
        <label>1</label>
        <note>4Fe-4S-S-AdoMet</note>
    </ligand>
</feature>
<dbReference type="PROSITE" id="PS01305">
    <property type="entry name" value="MOAA_NIFB_PQQE"/>
    <property type="match status" value="1"/>
</dbReference>
<keyword evidence="2 12" id="KW-0004">4Fe-4S</keyword>
<comment type="cofactor">
    <cofactor evidence="12">
        <name>[4Fe-4S] cluster</name>
        <dbReference type="ChEBI" id="CHEBI:49883"/>
    </cofactor>
    <text evidence="12">Binds 2 [4Fe-4S] clusters. Binds 1 [4Fe-4S] cluster coordinated with 3 cysteines and an exchangeable S-adenosyl-L-methionine and 1 [4Fe-4S] cluster coordinated with 3 cysteines and the GTP-derived substrate.</text>
</comment>
<comment type="similarity">
    <text evidence="12">Belongs to the radical SAM superfamily. MoaA family.</text>
</comment>
<keyword evidence="3 12" id="KW-0949">S-adenosyl-L-methionine</keyword>
<keyword evidence="9 12" id="KW-0501">Molybdenum cofactor biosynthesis</keyword>
<comment type="pathway">
    <text evidence="12">Cofactor biosynthesis; molybdopterin biosynthesis.</text>
</comment>
<evidence type="ECO:0000256" key="11">
    <source>
        <dbReference type="ARBA" id="ARBA00048697"/>
    </source>
</evidence>
<feature type="binding site" evidence="12">
    <location>
        <position position="104"/>
    </location>
    <ligand>
        <name>GTP</name>
        <dbReference type="ChEBI" id="CHEBI:37565"/>
    </ligand>
</feature>
<evidence type="ECO:0000256" key="7">
    <source>
        <dbReference type="ARBA" id="ARBA00023014"/>
    </source>
</evidence>
<feature type="domain" description="Radical SAM core" evidence="13">
    <location>
        <begin position="14"/>
        <end position="238"/>
    </location>
</feature>
<dbReference type="Pfam" id="PF04055">
    <property type="entry name" value="Radical_SAM"/>
    <property type="match status" value="1"/>
</dbReference>
<dbReference type="SUPFAM" id="SSF102114">
    <property type="entry name" value="Radical SAM enzymes"/>
    <property type="match status" value="1"/>
</dbReference>
<dbReference type="EC" id="4.1.99.22" evidence="1 12"/>
<protein>
    <recommendedName>
        <fullName evidence="1 12">GTP 3',8-cyclase</fullName>
        <ecNumber evidence="1 12">4.1.99.22</ecNumber>
    </recommendedName>
    <alternativeName>
        <fullName evidence="12">Molybdenum cofactor biosynthesis protein A</fullName>
    </alternativeName>
</protein>
<dbReference type="Pfam" id="PF06463">
    <property type="entry name" value="Mob_synth_C"/>
    <property type="match status" value="1"/>
</dbReference>
<feature type="binding site" evidence="12">
    <location>
        <position position="23"/>
    </location>
    <ligand>
        <name>GTP</name>
        <dbReference type="ChEBI" id="CHEBI:37565"/>
    </ligand>
</feature>
<keyword evidence="4 12" id="KW-0479">Metal-binding</keyword>
<evidence type="ECO:0000256" key="10">
    <source>
        <dbReference type="ARBA" id="ARBA00023239"/>
    </source>
</evidence>
<dbReference type="InterPro" id="IPR050105">
    <property type="entry name" value="MoCo_biosynth_MoaA/MoaC"/>
</dbReference>
<dbReference type="EMBL" id="CP063982">
    <property type="protein sequence ID" value="UOD51545.1"/>
    <property type="molecule type" value="Genomic_DNA"/>
</dbReference>
<evidence type="ECO:0000256" key="3">
    <source>
        <dbReference type="ARBA" id="ARBA00022691"/>
    </source>
</evidence>